<feature type="compositionally biased region" description="Acidic residues" evidence="2">
    <location>
        <begin position="108"/>
        <end position="121"/>
    </location>
</feature>
<protein>
    <recommendedName>
        <fullName evidence="3">C2H2-type domain-containing protein</fullName>
    </recommendedName>
</protein>
<keyword evidence="1" id="KW-0863">Zinc-finger</keyword>
<feature type="region of interest" description="Disordered" evidence="2">
    <location>
        <begin position="1"/>
        <end position="29"/>
    </location>
</feature>
<dbReference type="Gene3D" id="3.30.160.60">
    <property type="entry name" value="Classic Zinc Finger"/>
    <property type="match status" value="1"/>
</dbReference>
<sequence>MAEENSQTEDQTTESQPIENQPTKNEFSEIIAEALEANNKKLIEALTPFFDKIEGMAQVVYEQLAFLKSQTENNEGTQDISHSQIEENEDDVKIKISRKRKISKSENADDDNEEDEEEGENPDQSIMFCETCKQTFTRNDGTWTRHIKENGCKPFKCPKCDKLFVKRYTMRMHMSEVHSTDVYECNIPSCSVSVNTIRKLTKHQINVHGMVTHKFDIAKNNGKDGAKSDGKGNAKKDAQSSAKRARR</sequence>
<keyword evidence="5" id="KW-1185">Reference proteome</keyword>
<accession>A0A9J6CCV7</accession>
<dbReference type="InterPro" id="IPR036236">
    <property type="entry name" value="Znf_C2H2_sf"/>
</dbReference>
<feature type="compositionally biased region" description="Basic and acidic residues" evidence="2">
    <location>
        <begin position="218"/>
        <end position="238"/>
    </location>
</feature>
<feature type="region of interest" description="Disordered" evidence="2">
    <location>
        <begin position="218"/>
        <end position="247"/>
    </location>
</feature>
<organism evidence="4 5">
    <name type="scientific">Polypedilum vanderplanki</name>
    <name type="common">Sleeping chironomid midge</name>
    <dbReference type="NCBI Taxonomy" id="319348"/>
    <lineage>
        <taxon>Eukaryota</taxon>
        <taxon>Metazoa</taxon>
        <taxon>Ecdysozoa</taxon>
        <taxon>Arthropoda</taxon>
        <taxon>Hexapoda</taxon>
        <taxon>Insecta</taxon>
        <taxon>Pterygota</taxon>
        <taxon>Neoptera</taxon>
        <taxon>Endopterygota</taxon>
        <taxon>Diptera</taxon>
        <taxon>Nematocera</taxon>
        <taxon>Chironomoidea</taxon>
        <taxon>Chironomidae</taxon>
        <taxon>Chironominae</taxon>
        <taxon>Polypedilum</taxon>
        <taxon>Polypedilum</taxon>
    </lineage>
</organism>
<evidence type="ECO:0000259" key="3">
    <source>
        <dbReference type="PROSITE" id="PS50157"/>
    </source>
</evidence>
<dbReference type="PROSITE" id="PS50157">
    <property type="entry name" value="ZINC_FINGER_C2H2_2"/>
    <property type="match status" value="1"/>
</dbReference>
<dbReference type="Proteomes" id="UP001107558">
    <property type="component" value="Chromosome 1"/>
</dbReference>
<dbReference type="Pfam" id="PF00096">
    <property type="entry name" value="zf-C2H2"/>
    <property type="match status" value="1"/>
</dbReference>
<evidence type="ECO:0000313" key="4">
    <source>
        <dbReference type="EMBL" id="KAG5680001.1"/>
    </source>
</evidence>
<keyword evidence="1" id="KW-0479">Metal-binding</keyword>
<dbReference type="SMART" id="SM00355">
    <property type="entry name" value="ZnF_C2H2"/>
    <property type="match status" value="2"/>
</dbReference>
<evidence type="ECO:0000256" key="1">
    <source>
        <dbReference type="PROSITE-ProRule" id="PRU00042"/>
    </source>
</evidence>
<dbReference type="GO" id="GO:0008270">
    <property type="term" value="F:zinc ion binding"/>
    <property type="evidence" value="ECO:0007669"/>
    <property type="project" value="UniProtKB-KW"/>
</dbReference>
<keyword evidence="1" id="KW-0862">Zinc</keyword>
<dbReference type="PROSITE" id="PS00028">
    <property type="entry name" value="ZINC_FINGER_C2H2_1"/>
    <property type="match status" value="2"/>
</dbReference>
<proteinExistence type="predicted"/>
<feature type="compositionally biased region" description="Polar residues" evidence="2">
    <location>
        <begin position="8"/>
        <end position="25"/>
    </location>
</feature>
<gene>
    <name evidence="4" type="ORF">PVAND_009534</name>
</gene>
<comment type="caution">
    <text evidence="4">The sequence shown here is derived from an EMBL/GenBank/DDBJ whole genome shotgun (WGS) entry which is preliminary data.</text>
</comment>
<name>A0A9J6CCV7_POLVA</name>
<dbReference type="AlphaFoldDB" id="A0A9J6CCV7"/>
<reference evidence="4" key="1">
    <citation type="submission" date="2021-03" db="EMBL/GenBank/DDBJ databases">
        <title>Chromosome level genome of the anhydrobiotic midge Polypedilum vanderplanki.</title>
        <authorList>
            <person name="Yoshida Y."/>
            <person name="Kikawada T."/>
            <person name="Gusev O."/>
        </authorList>
    </citation>
    <scope>NUCLEOTIDE SEQUENCE</scope>
    <source>
        <strain evidence="4">NIAS01</strain>
        <tissue evidence="4">Whole body or cell culture</tissue>
    </source>
</reference>
<feature type="domain" description="C2H2-type" evidence="3">
    <location>
        <begin position="155"/>
        <end position="183"/>
    </location>
</feature>
<feature type="region of interest" description="Disordered" evidence="2">
    <location>
        <begin position="99"/>
        <end position="124"/>
    </location>
</feature>
<dbReference type="InterPro" id="IPR013087">
    <property type="entry name" value="Znf_C2H2_type"/>
</dbReference>
<evidence type="ECO:0000256" key="2">
    <source>
        <dbReference type="SAM" id="MobiDB-lite"/>
    </source>
</evidence>
<evidence type="ECO:0000313" key="5">
    <source>
        <dbReference type="Proteomes" id="UP001107558"/>
    </source>
</evidence>
<dbReference type="SUPFAM" id="SSF57667">
    <property type="entry name" value="beta-beta-alpha zinc fingers"/>
    <property type="match status" value="1"/>
</dbReference>
<dbReference type="EMBL" id="JADBJN010000001">
    <property type="protein sequence ID" value="KAG5680001.1"/>
    <property type="molecule type" value="Genomic_DNA"/>
</dbReference>